<dbReference type="Proteomes" id="UP000219559">
    <property type="component" value="Unassembled WGS sequence"/>
</dbReference>
<keyword evidence="1" id="KW-0812">Transmembrane</keyword>
<evidence type="ECO:0000256" key="1">
    <source>
        <dbReference type="SAM" id="Phobius"/>
    </source>
</evidence>
<organism evidence="2 3">
    <name type="scientific">Sediminicola luteus</name>
    <dbReference type="NCBI Taxonomy" id="319238"/>
    <lineage>
        <taxon>Bacteria</taxon>
        <taxon>Pseudomonadati</taxon>
        <taxon>Bacteroidota</taxon>
        <taxon>Flavobacteriia</taxon>
        <taxon>Flavobacteriales</taxon>
        <taxon>Flavobacteriaceae</taxon>
        <taxon>Sediminicola</taxon>
    </lineage>
</organism>
<feature type="transmembrane region" description="Helical" evidence="1">
    <location>
        <begin position="6"/>
        <end position="28"/>
    </location>
</feature>
<proteinExistence type="predicted"/>
<feature type="transmembrane region" description="Helical" evidence="1">
    <location>
        <begin position="35"/>
        <end position="56"/>
    </location>
</feature>
<accession>A0A2A4GEM3</accession>
<keyword evidence="1" id="KW-0472">Membrane</keyword>
<keyword evidence="1" id="KW-1133">Transmembrane helix</keyword>
<reference evidence="2 3" key="1">
    <citation type="submission" date="2017-04" db="EMBL/GenBank/DDBJ databases">
        <title>A new member of the family Flavobacteriaceae isolated from ascidians.</title>
        <authorList>
            <person name="Chen L."/>
        </authorList>
    </citation>
    <scope>NUCLEOTIDE SEQUENCE [LARGE SCALE GENOMIC DNA]</scope>
    <source>
        <strain evidence="2 3">HQA918</strain>
    </source>
</reference>
<dbReference type="EMBL" id="NBWU01000001">
    <property type="protein sequence ID" value="PCE66464.1"/>
    <property type="molecule type" value="Genomic_DNA"/>
</dbReference>
<name>A0A2A4GEM3_9FLAO</name>
<evidence type="ECO:0000313" key="3">
    <source>
        <dbReference type="Proteomes" id="UP000219559"/>
    </source>
</evidence>
<gene>
    <name evidence="2" type="ORF">B7P33_03985</name>
</gene>
<protein>
    <submittedName>
        <fullName evidence="2">Uncharacterized protein</fullName>
    </submittedName>
</protein>
<keyword evidence="3" id="KW-1185">Reference proteome</keyword>
<evidence type="ECO:0000313" key="2">
    <source>
        <dbReference type="EMBL" id="PCE66464.1"/>
    </source>
</evidence>
<comment type="caution">
    <text evidence="2">The sequence shown here is derived from an EMBL/GenBank/DDBJ whole genome shotgun (WGS) entry which is preliminary data.</text>
</comment>
<sequence length="61" mass="6898">MVTAHADMLLFYLIPLLVSFGLSVAGLYQDNRYKLLGVGLNILALVYLFVPVHLWYGPTWT</sequence>
<dbReference type="AlphaFoldDB" id="A0A2A4GEM3"/>